<dbReference type="Proteomes" id="UP000039865">
    <property type="component" value="Unassembled WGS sequence"/>
</dbReference>
<dbReference type="PANTHER" id="PTHR12810:SF0">
    <property type="entry name" value="SMALL RIBOSOMAL SUBUNIT PROTEIN MS29"/>
    <property type="match status" value="1"/>
</dbReference>
<keyword evidence="5" id="KW-0496">Mitochondrion</keyword>
<evidence type="ECO:0000256" key="2">
    <source>
        <dbReference type="ARBA" id="ARBA00009863"/>
    </source>
</evidence>
<organism evidence="8 9">
    <name type="scientific">Stylonychia lemnae</name>
    <name type="common">Ciliate</name>
    <dbReference type="NCBI Taxonomy" id="5949"/>
    <lineage>
        <taxon>Eukaryota</taxon>
        <taxon>Sar</taxon>
        <taxon>Alveolata</taxon>
        <taxon>Ciliophora</taxon>
        <taxon>Intramacronucleata</taxon>
        <taxon>Spirotrichea</taxon>
        <taxon>Stichotrichia</taxon>
        <taxon>Sporadotrichida</taxon>
        <taxon>Oxytrichidae</taxon>
        <taxon>Stylonychinae</taxon>
        <taxon>Stylonychia</taxon>
    </lineage>
</organism>
<keyword evidence="6" id="KW-0687">Ribonucleoprotein</keyword>
<evidence type="ECO:0000313" key="8">
    <source>
        <dbReference type="EMBL" id="CDW85499.1"/>
    </source>
</evidence>
<dbReference type="OMA" id="QINERAH"/>
<gene>
    <name evidence="8" type="primary">Contig11410.g12199</name>
    <name evidence="8" type="ORF">STYLEM_14578</name>
</gene>
<dbReference type="GO" id="GO:0003735">
    <property type="term" value="F:structural constituent of ribosome"/>
    <property type="evidence" value="ECO:0007669"/>
    <property type="project" value="TreeGrafter"/>
</dbReference>
<dbReference type="GO" id="GO:0005763">
    <property type="term" value="C:mitochondrial small ribosomal subunit"/>
    <property type="evidence" value="ECO:0007669"/>
    <property type="project" value="TreeGrafter"/>
</dbReference>
<evidence type="ECO:0000313" key="9">
    <source>
        <dbReference type="Proteomes" id="UP000039865"/>
    </source>
</evidence>
<comment type="similarity">
    <text evidence="2">Belongs to the mitochondrion-specific ribosomal protein mS29 family.</text>
</comment>
<dbReference type="InterPro" id="IPR019368">
    <property type="entry name" value="Ribosomal_mS29"/>
</dbReference>
<accession>A0A078ATF1</accession>
<evidence type="ECO:0000256" key="6">
    <source>
        <dbReference type="ARBA" id="ARBA00023274"/>
    </source>
</evidence>
<evidence type="ECO:0000256" key="5">
    <source>
        <dbReference type="ARBA" id="ARBA00023128"/>
    </source>
</evidence>
<proteinExistence type="inferred from homology"/>
<dbReference type="EMBL" id="CCKQ01013792">
    <property type="protein sequence ID" value="CDW85499.1"/>
    <property type="molecule type" value="Genomic_DNA"/>
</dbReference>
<dbReference type="OrthoDB" id="283829at2759"/>
<protein>
    <recommendedName>
        <fullName evidence="7">Small ribosomal subunit protein mS29</fullName>
    </recommendedName>
</protein>
<dbReference type="Pfam" id="PF10236">
    <property type="entry name" value="DAP3"/>
    <property type="match status" value="2"/>
</dbReference>
<keyword evidence="9" id="KW-1185">Reference proteome</keyword>
<keyword evidence="3" id="KW-0809">Transit peptide</keyword>
<dbReference type="InParanoid" id="A0A078ATF1"/>
<dbReference type="PANTHER" id="PTHR12810">
    <property type="entry name" value="MITOCHONDRIAL 28S RIBOSOMAL PROTEIN S29"/>
    <property type="match status" value="1"/>
</dbReference>
<evidence type="ECO:0000256" key="3">
    <source>
        <dbReference type="ARBA" id="ARBA00022946"/>
    </source>
</evidence>
<evidence type="ECO:0000256" key="1">
    <source>
        <dbReference type="ARBA" id="ARBA00004173"/>
    </source>
</evidence>
<name>A0A078ATF1_STYLE</name>
<evidence type="ECO:0000256" key="7">
    <source>
        <dbReference type="ARBA" id="ARBA00035140"/>
    </source>
</evidence>
<sequence>MRQHLMNEASNIINPVMDAGKLRTITSGYKRHSIRRLIRPLGMDSATFKRGMDLSGGVRKNVSDYFFIYTRQVLPKIEDRIELQLLEKFKERIGNNMERKEVTQAYLNRKDNLAKSEDNIDMNPPEKPKVLPINLTADVRRSIASVEGNGLSHHTFEDIGRYVLFPPAHQKRMFPGAFFGNYQKDEFYRTNHFGVMVREEGLRITNDFSRLTLPHERKIDYEQILQCQNSEVNEEVIKDEQKFVAIQQDFSLELIEYINAKQGEEKFSYQKLFQSPAVFDSFVSILIKELKKKPIRYHLCVKEARIKVIDQLAKALHQIMIEKQLNPQNMTEIIDNVKLVTLDLNRADLGKYHELQVNEVHQYKLYLSGYHKICYQQWRPEDMRRVSFEKFKGNNSGCLLWGPRGVGKSQILSYATAWAHENKWMVITVPRCEMFTDGTDEIFRAENGMYLQKNLAKNYLYNFRKSNELLLRTIDVDMSLYGKIDMTGLKDGDPEPFPRVWNEERQQWSDDWKEFLYDAEIKILQQEYEDLRYRCADRLPDPKKLIDIADFGIQNPELATNCFREILEQIYHTDKFHTLIALDGYNDWFKPSDYQSFRYDNSPILKGRIPPQDFSLVRMLMKFDGHMIRNGVKIATTTHYRQFRHLCTPEMINLQPTYAAKVENLALNDFRMMLNYYHFTKWMDDIYQEHEVESLYMETQGNWTAFHETYNRYQRLHY</sequence>
<keyword evidence="4" id="KW-0689">Ribosomal protein</keyword>
<evidence type="ECO:0000256" key="4">
    <source>
        <dbReference type="ARBA" id="ARBA00022980"/>
    </source>
</evidence>
<dbReference type="AlphaFoldDB" id="A0A078ATF1"/>
<comment type="subcellular location">
    <subcellularLocation>
        <location evidence="1">Mitochondrion</location>
    </subcellularLocation>
</comment>
<reference evidence="8 9" key="1">
    <citation type="submission" date="2014-06" db="EMBL/GenBank/DDBJ databases">
        <authorList>
            <person name="Swart Estienne"/>
        </authorList>
    </citation>
    <scope>NUCLEOTIDE SEQUENCE [LARGE SCALE GENOMIC DNA]</scope>
    <source>
        <strain evidence="8 9">130c</strain>
    </source>
</reference>